<keyword evidence="2" id="KW-0012">Acyltransferase</keyword>
<gene>
    <name evidence="2" type="primary">wecD</name>
    <name evidence="2" type="ORF">SOFFGTOCOR_0315</name>
</gene>
<feature type="domain" description="N-acetyltransferase" evidence="1">
    <location>
        <begin position="92"/>
        <end position="245"/>
    </location>
</feature>
<keyword evidence="2" id="KW-0808">Transferase</keyword>
<dbReference type="PROSITE" id="PS51186">
    <property type="entry name" value="GNAT"/>
    <property type="match status" value="1"/>
</dbReference>
<evidence type="ECO:0000313" key="3">
    <source>
        <dbReference type="Proteomes" id="UP000242301"/>
    </source>
</evidence>
<dbReference type="NCBIfam" id="TIGR02382">
    <property type="entry name" value="wecD_rffC"/>
    <property type="match status" value="1"/>
</dbReference>
<dbReference type="NCBIfam" id="NF008212">
    <property type="entry name" value="PRK10975.1"/>
    <property type="match status" value="1"/>
</dbReference>
<protein>
    <submittedName>
        <fullName evidence="2">WecD protein</fullName>
        <ecNumber evidence="2">2.3.1.210</ecNumber>
    </submittedName>
</protein>
<dbReference type="SUPFAM" id="SSF55729">
    <property type="entry name" value="Acyl-CoA N-acyltransferases (Nat)"/>
    <property type="match status" value="1"/>
</dbReference>
<dbReference type="InterPro" id="IPR012752">
    <property type="entry name" value="AcTrfase_WecD"/>
</dbReference>
<reference evidence="3" key="1">
    <citation type="submission" date="2015-05" db="EMBL/GenBank/DDBJ databases">
        <authorList>
            <person name="Manzano-Marin A."/>
        </authorList>
    </citation>
    <scope>NUCLEOTIDE SEQUENCE [LARGE SCALE GENOMIC DNA]</scope>
    <source>
        <strain evidence="3">officinalis</strain>
    </source>
</reference>
<proteinExistence type="predicted"/>
<organism evidence="2 3">
    <name type="scientific">Candidatus Providencia siddallii</name>
    <dbReference type="NCBI Taxonomy" id="1715285"/>
    <lineage>
        <taxon>Bacteria</taxon>
        <taxon>Pseudomonadati</taxon>
        <taxon>Pseudomonadota</taxon>
        <taxon>Gammaproteobacteria</taxon>
        <taxon>Enterobacterales</taxon>
        <taxon>Morganellaceae</taxon>
        <taxon>Providencia</taxon>
    </lineage>
</organism>
<dbReference type="InterPro" id="IPR016181">
    <property type="entry name" value="Acyl_CoA_acyltransferase"/>
</dbReference>
<name>A0A0M6W9Z0_9GAMM</name>
<keyword evidence="3" id="KW-1185">Reference proteome</keyword>
<dbReference type="InterPro" id="IPR000182">
    <property type="entry name" value="GNAT_dom"/>
</dbReference>
<dbReference type="Proteomes" id="UP000242301">
    <property type="component" value="Unassembled WGS sequence"/>
</dbReference>
<dbReference type="AlphaFoldDB" id="A0A0M6W9Z0"/>
<evidence type="ECO:0000313" key="2">
    <source>
        <dbReference type="EMBL" id="CRK85741.1"/>
    </source>
</evidence>
<dbReference type="Pfam" id="PF00583">
    <property type="entry name" value="Acetyltransf_1"/>
    <property type="match status" value="1"/>
</dbReference>
<dbReference type="GO" id="GO:0009246">
    <property type="term" value="P:enterobacterial common antigen biosynthetic process"/>
    <property type="evidence" value="ECO:0007669"/>
    <property type="project" value="InterPro"/>
</dbReference>
<dbReference type="EMBL" id="CVRF01000002">
    <property type="protein sequence ID" value="CRK85741.1"/>
    <property type="molecule type" value="Genomic_DNA"/>
</dbReference>
<dbReference type="Gene3D" id="3.40.630.30">
    <property type="match status" value="1"/>
</dbReference>
<accession>A0A0M6W9Z0</accession>
<evidence type="ECO:0000259" key="1">
    <source>
        <dbReference type="PROSITE" id="PS51186"/>
    </source>
</evidence>
<dbReference type="EC" id="2.3.1.210" evidence="2"/>
<dbReference type="GO" id="GO:0008080">
    <property type="term" value="F:N-acetyltransferase activity"/>
    <property type="evidence" value="ECO:0007669"/>
    <property type="project" value="InterPro"/>
</dbReference>
<sequence>MFVRANINILKWESEFFKRLIAKLDFIDNAKIISIYQLNQFDIVQVKIDSCKKVMINKLEKIGFFFVDGEINFLLKIGSGNIFFNNTLFKTDNIDIAKHSDIDLLCKAAEVVFNKSRFCEPWYSKKDSGRFYALWIKKAVLGEFDDICLLIKNSVGVILGFVSLRDIDINTARIGVLAKIPGMYSENIGRKLMSAAFYWCLQHKKKYLNIVTQVSNIAAMNLYLRSGAFITSTEYWLYRGYNDSI</sequence>
<dbReference type="STRING" id="1715285.SOFFGTOCOR_0315"/>